<dbReference type="EMBL" id="BDSP01000202">
    <property type="protein sequence ID" value="GAX23547.1"/>
    <property type="molecule type" value="Genomic_DNA"/>
</dbReference>
<feature type="transmembrane region" description="Helical" evidence="8">
    <location>
        <begin position="347"/>
        <end position="371"/>
    </location>
</feature>
<name>A0A1Z5KBC1_FISSO</name>
<keyword evidence="4 8" id="KW-1133">Transmembrane helix</keyword>
<protein>
    <submittedName>
        <fullName evidence="9">Uncharacterized protein</fullName>
    </submittedName>
</protein>
<dbReference type="FunCoup" id="A0A1Z5KBC1">
    <property type="interactions" value="93"/>
</dbReference>
<evidence type="ECO:0000256" key="1">
    <source>
        <dbReference type="ARBA" id="ARBA00004141"/>
    </source>
</evidence>
<accession>A0A1Z5KBC1</accession>
<evidence type="ECO:0000256" key="7">
    <source>
        <dbReference type="SAM" id="MobiDB-lite"/>
    </source>
</evidence>
<evidence type="ECO:0000256" key="2">
    <source>
        <dbReference type="ARBA" id="ARBA00009457"/>
    </source>
</evidence>
<comment type="similarity">
    <text evidence="2 6">Belongs to the CDC50/LEM3 family.</text>
</comment>
<sequence length="387" mass="44298">MAGSEHDDENESALDPSEQLNRPVDNAFNQQRIEAWSPILDPKWVSIALLYLGIIMVPVGYKIDSIQKDVVEMKVTYDAYGHDDDPIVRQCGINNTYNADHNCNITLTAPRDMNPPIFIHYELSNFYQNHRSYYTNRDEYQLRGETITGDDLFCSPLHKLGNIYLNPCGLTANTMFNDIITLVEGKDASGADLQMIEEGIAWGTDLEYKFQPARGFKKEVCPDDIGCTPACCEGEDWSCQEPAVDKRDGLCYRYFYPDEDTVQYLYETYPKIVSPLEHVQNEHFAVWMRIAVNPDFRKLYGWIDQPIAAGEKITFQINNNYVVQRFRGSKTLIMGTTSIFGGRNSTFATVFLGPGYFFIVAGLFFGFKLFYKPRKLADPKYLHLKED</sequence>
<evidence type="ECO:0000313" key="9">
    <source>
        <dbReference type="EMBL" id="GAX23547.1"/>
    </source>
</evidence>
<dbReference type="Pfam" id="PF03381">
    <property type="entry name" value="CDC50"/>
    <property type="match status" value="1"/>
</dbReference>
<organism evidence="9 10">
    <name type="scientific">Fistulifera solaris</name>
    <name type="common">Oleaginous diatom</name>
    <dbReference type="NCBI Taxonomy" id="1519565"/>
    <lineage>
        <taxon>Eukaryota</taxon>
        <taxon>Sar</taxon>
        <taxon>Stramenopiles</taxon>
        <taxon>Ochrophyta</taxon>
        <taxon>Bacillariophyta</taxon>
        <taxon>Bacillariophyceae</taxon>
        <taxon>Bacillariophycidae</taxon>
        <taxon>Naviculales</taxon>
        <taxon>Naviculaceae</taxon>
        <taxon>Fistulifera</taxon>
    </lineage>
</organism>
<evidence type="ECO:0000256" key="8">
    <source>
        <dbReference type="SAM" id="Phobius"/>
    </source>
</evidence>
<evidence type="ECO:0000256" key="4">
    <source>
        <dbReference type="ARBA" id="ARBA00022989"/>
    </source>
</evidence>
<feature type="compositionally biased region" description="Acidic residues" evidence="7">
    <location>
        <begin position="1"/>
        <end position="12"/>
    </location>
</feature>
<dbReference type="GO" id="GO:0005794">
    <property type="term" value="C:Golgi apparatus"/>
    <property type="evidence" value="ECO:0007669"/>
    <property type="project" value="TreeGrafter"/>
</dbReference>
<dbReference type="InterPro" id="IPR005045">
    <property type="entry name" value="CDC50/LEM3_fam"/>
</dbReference>
<keyword evidence="5 6" id="KW-0472">Membrane</keyword>
<keyword evidence="10" id="KW-1185">Reference proteome</keyword>
<dbReference type="Proteomes" id="UP000198406">
    <property type="component" value="Unassembled WGS sequence"/>
</dbReference>
<reference evidence="9 10" key="1">
    <citation type="journal article" date="2015" name="Plant Cell">
        <title>Oil accumulation by the oleaginous diatom Fistulifera solaris as revealed by the genome and transcriptome.</title>
        <authorList>
            <person name="Tanaka T."/>
            <person name="Maeda Y."/>
            <person name="Veluchamy A."/>
            <person name="Tanaka M."/>
            <person name="Abida H."/>
            <person name="Marechal E."/>
            <person name="Bowler C."/>
            <person name="Muto M."/>
            <person name="Sunaga Y."/>
            <person name="Tanaka M."/>
            <person name="Yoshino T."/>
            <person name="Taniguchi T."/>
            <person name="Fukuda Y."/>
            <person name="Nemoto M."/>
            <person name="Matsumoto M."/>
            <person name="Wong P.S."/>
            <person name="Aburatani S."/>
            <person name="Fujibuchi W."/>
        </authorList>
    </citation>
    <scope>NUCLEOTIDE SEQUENCE [LARGE SCALE GENOMIC DNA]</scope>
    <source>
        <strain evidence="9 10">JPCC DA0580</strain>
    </source>
</reference>
<dbReference type="PIRSF" id="PIRSF015840">
    <property type="entry name" value="DUF284_TM_euk"/>
    <property type="match status" value="1"/>
</dbReference>
<dbReference type="InParanoid" id="A0A1Z5KBC1"/>
<dbReference type="GO" id="GO:0005783">
    <property type="term" value="C:endoplasmic reticulum"/>
    <property type="evidence" value="ECO:0007669"/>
    <property type="project" value="TreeGrafter"/>
</dbReference>
<evidence type="ECO:0000256" key="3">
    <source>
        <dbReference type="ARBA" id="ARBA00022692"/>
    </source>
</evidence>
<dbReference type="PANTHER" id="PTHR10926">
    <property type="entry name" value="CELL CYCLE CONTROL PROTEIN 50"/>
    <property type="match status" value="1"/>
</dbReference>
<comment type="subcellular location">
    <subcellularLocation>
        <location evidence="1">Membrane</location>
        <topology evidence="1">Multi-pass membrane protein</topology>
    </subcellularLocation>
</comment>
<evidence type="ECO:0000256" key="6">
    <source>
        <dbReference type="PIRNR" id="PIRNR015840"/>
    </source>
</evidence>
<feature type="region of interest" description="Disordered" evidence="7">
    <location>
        <begin position="1"/>
        <end position="22"/>
    </location>
</feature>
<proteinExistence type="inferred from homology"/>
<dbReference type="OrthoDB" id="340608at2759"/>
<evidence type="ECO:0000313" key="10">
    <source>
        <dbReference type="Proteomes" id="UP000198406"/>
    </source>
</evidence>
<dbReference type="AlphaFoldDB" id="A0A1Z5KBC1"/>
<dbReference type="GO" id="GO:0005886">
    <property type="term" value="C:plasma membrane"/>
    <property type="evidence" value="ECO:0007669"/>
    <property type="project" value="TreeGrafter"/>
</dbReference>
<evidence type="ECO:0000256" key="5">
    <source>
        <dbReference type="ARBA" id="ARBA00023136"/>
    </source>
</evidence>
<gene>
    <name evidence="9" type="ORF">FisN_14Hh276</name>
</gene>
<keyword evidence="3 8" id="KW-0812">Transmembrane</keyword>
<dbReference type="PANTHER" id="PTHR10926:SF0">
    <property type="entry name" value="CDC50, ISOFORM A"/>
    <property type="match status" value="1"/>
</dbReference>
<comment type="caution">
    <text evidence="9">The sequence shown here is derived from an EMBL/GenBank/DDBJ whole genome shotgun (WGS) entry which is preliminary data.</text>
</comment>